<dbReference type="EMBL" id="CAJVPP010012584">
    <property type="protein sequence ID" value="CAG8718125.1"/>
    <property type="molecule type" value="Genomic_DNA"/>
</dbReference>
<dbReference type="Proteomes" id="UP000789375">
    <property type="component" value="Unassembled WGS sequence"/>
</dbReference>
<feature type="non-terminal residue" evidence="1">
    <location>
        <position position="115"/>
    </location>
</feature>
<keyword evidence="2" id="KW-1185">Reference proteome</keyword>
<proteinExistence type="predicted"/>
<dbReference type="AlphaFoldDB" id="A0A9N9I2Z7"/>
<evidence type="ECO:0000313" key="1">
    <source>
        <dbReference type="EMBL" id="CAG8718125.1"/>
    </source>
</evidence>
<accession>A0A9N9I2Z7</accession>
<organism evidence="1 2">
    <name type="scientific">Funneliformis mosseae</name>
    <name type="common">Endomycorrhizal fungus</name>
    <name type="synonym">Glomus mosseae</name>
    <dbReference type="NCBI Taxonomy" id="27381"/>
    <lineage>
        <taxon>Eukaryota</taxon>
        <taxon>Fungi</taxon>
        <taxon>Fungi incertae sedis</taxon>
        <taxon>Mucoromycota</taxon>
        <taxon>Glomeromycotina</taxon>
        <taxon>Glomeromycetes</taxon>
        <taxon>Glomerales</taxon>
        <taxon>Glomeraceae</taxon>
        <taxon>Funneliformis</taxon>
    </lineage>
</organism>
<gene>
    <name evidence="1" type="ORF">FMOSSE_LOCUS14790</name>
</gene>
<sequence length="115" mass="13417">NLQRFELGVNESSLTLTLQTNNKRKHKYSAIVIITLSGYQAIVLELLVTATEDELKEHFERALFYAEQLSADLKKGPRVVHFWHNLSFTKVLMIACWWDASRNERHITSVDRLEM</sequence>
<name>A0A9N9I2Z7_FUNMO</name>
<reference evidence="1" key="1">
    <citation type="submission" date="2021-06" db="EMBL/GenBank/DDBJ databases">
        <authorList>
            <person name="Kallberg Y."/>
            <person name="Tangrot J."/>
            <person name="Rosling A."/>
        </authorList>
    </citation>
    <scope>NUCLEOTIDE SEQUENCE</scope>
    <source>
        <strain evidence="1">87-6 pot B 2015</strain>
    </source>
</reference>
<comment type="caution">
    <text evidence="1">The sequence shown here is derived from an EMBL/GenBank/DDBJ whole genome shotgun (WGS) entry which is preliminary data.</text>
</comment>
<evidence type="ECO:0000313" key="2">
    <source>
        <dbReference type="Proteomes" id="UP000789375"/>
    </source>
</evidence>
<protein>
    <submittedName>
        <fullName evidence="1">12005_t:CDS:1</fullName>
    </submittedName>
</protein>